<protein>
    <submittedName>
        <fullName evidence="4">GNAT family N-acetyltransferase</fullName>
    </submittedName>
</protein>
<keyword evidence="2" id="KW-0012">Acyltransferase</keyword>
<dbReference type="Pfam" id="PF00583">
    <property type="entry name" value="Acetyltransf_1"/>
    <property type="match status" value="1"/>
</dbReference>
<evidence type="ECO:0000256" key="1">
    <source>
        <dbReference type="ARBA" id="ARBA00022679"/>
    </source>
</evidence>
<organism evidence="4">
    <name type="scientific">bacterium 19CA03SA04</name>
    <dbReference type="NCBI Taxonomy" id="2920698"/>
    <lineage>
        <taxon>Bacteria</taxon>
    </lineage>
</organism>
<dbReference type="PANTHER" id="PTHR10545">
    <property type="entry name" value="DIAMINE N-ACETYLTRANSFERASE"/>
    <property type="match status" value="1"/>
</dbReference>
<dbReference type="GO" id="GO:0008080">
    <property type="term" value="F:N-acetyltransferase activity"/>
    <property type="evidence" value="ECO:0007669"/>
    <property type="project" value="TreeGrafter"/>
</dbReference>
<reference evidence="4" key="1">
    <citation type="submission" date="2022-03" db="EMBL/GenBank/DDBJ databases">
        <title>Sea Food Isolates.</title>
        <authorList>
            <person name="Li c."/>
        </authorList>
    </citation>
    <scope>NUCLEOTIDE SEQUENCE</scope>
    <source>
        <strain evidence="4">19CA03SA04</strain>
    </source>
</reference>
<dbReference type="CDD" id="cd04301">
    <property type="entry name" value="NAT_SF"/>
    <property type="match status" value="1"/>
</dbReference>
<feature type="domain" description="N-acetyltransferase" evidence="3">
    <location>
        <begin position="1"/>
        <end position="150"/>
    </location>
</feature>
<evidence type="ECO:0000259" key="3">
    <source>
        <dbReference type="PROSITE" id="PS51186"/>
    </source>
</evidence>
<dbReference type="EMBL" id="CP095341">
    <property type="protein sequence ID" value="XAG25986.1"/>
    <property type="molecule type" value="Genomic_DNA"/>
</dbReference>
<dbReference type="PANTHER" id="PTHR10545:SF29">
    <property type="entry name" value="GH14572P-RELATED"/>
    <property type="match status" value="1"/>
</dbReference>
<gene>
    <name evidence="4" type="ORF">MRM62_15240</name>
</gene>
<dbReference type="PROSITE" id="PS51186">
    <property type="entry name" value="GNAT"/>
    <property type="match status" value="1"/>
</dbReference>
<dbReference type="AlphaFoldDB" id="A0AAU6T1E1"/>
<sequence length="150" mass="17178">MKILKAAISELDQIVSLFDDYRQFYGQKSDIDAAREFLRNRFVNNESVIFLAMTENNEALGFVQLYPSFSSVAMKPMWYLNDLFVSDGSRNKGVARALLQKVKYFANETNALTVKLAMSSTNEKAKSLYKSEGYDKVVAFEHYTQRVKQA</sequence>
<dbReference type="SUPFAM" id="SSF55729">
    <property type="entry name" value="Acyl-CoA N-acyltransferases (Nat)"/>
    <property type="match status" value="1"/>
</dbReference>
<dbReference type="InterPro" id="IPR016181">
    <property type="entry name" value="Acyl_CoA_acyltransferase"/>
</dbReference>
<accession>A0AAU6T1E1</accession>
<keyword evidence="1" id="KW-0808">Transferase</keyword>
<dbReference type="Gene3D" id="3.40.630.30">
    <property type="match status" value="1"/>
</dbReference>
<evidence type="ECO:0000256" key="2">
    <source>
        <dbReference type="ARBA" id="ARBA00023315"/>
    </source>
</evidence>
<dbReference type="InterPro" id="IPR000182">
    <property type="entry name" value="GNAT_dom"/>
</dbReference>
<dbReference type="InterPro" id="IPR051016">
    <property type="entry name" value="Diverse_Substrate_AcTransf"/>
</dbReference>
<name>A0AAU6T1E1_UNCXX</name>
<evidence type="ECO:0000313" key="4">
    <source>
        <dbReference type="EMBL" id="XAG25986.1"/>
    </source>
</evidence>
<proteinExistence type="predicted"/>